<evidence type="ECO:0000259" key="11">
    <source>
        <dbReference type="PROSITE" id="PS51194"/>
    </source>
</evidence>
<feature type="compositionally biased region" description="Polar residues" evidence="9">
    <location>
        <begin position="172"/>
        <end position="181"/>
    </location>
</feature>
<comment type="subcellular location">
    <subcellularLocation>
        <location evidence="1">Nucleus</location>
    </subcellularLocation>
</comment>
<keyword evidence="7" id="KW-0238">DNA-binding</keyword>
<dbReference type="Pfam" id="PF00176">
    <property type="entry name" value="SNF2-rel_dom"/>
    <property type="match status" value="1"/>
</dbReference>
<keyword evidence="4" id="KW-0378">Hydrolase</keyword>
<dbReference type="SUPFAM" id="SSF47769">
    <property type="entry name" value="SAM/Pointed domain"/>
    <property type="match status" value="1"/>
</dbReference>
<accession>A0AAN6EKP1</accession>
<evidence type="ECO:0000256" key="3">
    <source>
        <dbReference type="ARBA" id="ARBA00022741"/>
    </source>
</evidence>
<sequence length="1888" mass="212963">MDVPMAMSTSSEADNDPCCWSIDRVVNELCHNPTPLWSSADRPELIPDRHLLEGTLRRNHVNGDNLLALDLAALKEDLEIASFGQRRAIFKAIEYFRAHSATYQQSQNKLTNLQSAPPNRASPQISRPRTSVVPQGAFSGSGTRPTSKTKQFTIPHSPRSDNNQLALMGPPTQKSNARSDRAQSLFTQPSNRSQSPFVLPSIEPTFTRIKVEPDASLQSRALDSFARLSLERSKQEVDMARGKKKVVPTKVLQTQTDVADADGVSGNSYLSPAAAPIQDVFYQKIVPQISDEFYRVPVVDDADPDHFVIIAKAPAGRSRIMAQLMNYFLRQPAVRLPHSGNLIKLPFSGRRLKAAVSKQYFTMFPPRGGHPTVQRVEDVPEVKEIAGTFGVAEGDASELNPAAITLEDAPDWLPDDILAKYPPSDERLELDYGDSDSEGAEVDDETYNAAMAEEKEKPPQPTALSRSEVESTIDETIEEMKQEWRNTKMPKVQLKAYRLWMQAARKRNRQAELAYVNGEIARSERLKNKIKKALIDNIWHSVSEVKKTCECIEVALFSLEEFEYCKTVLLRDTAPERPSTASLQKARVRKQVQLEEGEEDLESESELGMEESDAIVAEDSTDLGSIHHEADPDWNPMIPVIRRDTTKQNAGSTTSTSVMKTEEEDDISILVDAPGAGTDADIDTDMTEDDIVTPMRRRNFGDVKTEQTEQSASKPPPHEVDLPSGDSDLDRSPRLPKTGYREQGRTQAEPVDLTFSDTPSMQRMASREPSTDFEVLTPELNPTHPQTPKKQQFRTSSIVSLSSADPACHSSPHHSGLPEVEDVQGIKDTKWSTINAVSDRRRALAKAVYELQPETFHRLSTFVANRRQFSKRRNVIFDGLLALSEEDGSIKGVNDKDQRCAQLVVLLYMTYVHGQNMLEKSAHSQAHRDRAFENMESAVDPFYALLRQVIQSFDDLPATKAGDTKKRKRAGASSDVEIVEDNGLEDISSDPLDRDAPPSSHKKRKRKVHDSRKALDMQQSDQIRIQEQERRRQQMAKKLAQMSQAGDYRQPVNTTEPYIYLHPEISKRIKPHQLAGIQFMWREIIEDPKHQGCILAHTMGLGKTMQVISLLVTISLCSQDSDPKVRDLIPAPLRTSRTLVLCPASLVENWLDELALWTPRDNPDILGRVHHLHSSDPWTLRQWSKNGGVLVTSYERFRRMITTMTTQKAKGNAPSIDVEKILLEYPTLVVADEAHKLKNPGSILNSLAKRFKTTSRIALTGSPLNNHLEEYFTMVDWIAPGYLGTIVNFRSKYSEPINEGLYSDSTPFERRLCLRKLHVLKRDLDPKIDRADISAIAKDMPTKTEFFITVPLTELQTRVYNIYVKYMLETYRLHNSRTLNATIWDWISMLSWLCHHPSCFLVKLKERIEKQKGHLIEKQKEERLEKQKADSRDLTTSTDEGGDAAAAAAAPATQEDIAAPPETLKEDTQLDTEGPLAVAMREVFEILEEVDKPGLIDDPSLSYRTYVVQQILKEANANGDKTLLFTHSLPTLNYLERMLNDMQYPYFRLDGSTAVSKRQNSTKAFNKKDDSQVFLISMKAGGLGLNLQGANRVIIFDFSFNPSWEEQAIGRAFRLGQTAPVYVYRFQSGGTYEDILFNKAVFKTQLFGRVVDKKNPKRQATKSRMAYLFPVKDVPKLDFAECLGKDPKVLDVVIERIDCVRSIVLTETFQKEDDEELNEEERNEAEEEYRDQRLMREDPVAWQAKQLKAQADYRAQLQAENQARHEAHMADVYAVQQRLAAANQFWNPSAPMQYGPPVAGAMNTMQYWPNPAYSTEQTIATPMGNLPLSSFPPPPFTRADFDLPRAVNQQAPSAANARMAYDDTFQDFPQQPPNTRRATSADPDIEME</sequence>
<feature type="compositionally biased region" description="Polar residues" evidence="9">
    <location>
        <begin position="113"/>
        <end position="165"/>
    </location>
</feature>
<dbReference type="PROSITE" id="PS51192">
    <property type="entry name" value="HELICASE_ATP_BIND_1"/>
    <property type="match status" value="1"/>
</dbReference>
<evidence type="ECO:0000313" key="12">
    <source>
        <dbReference type="EMBL" id="KAJ8986884.1"/>
    </source>
</evidence>
<evidence type="ECO:0000256" key="5">
    <source>
        <dbReference type="ARBA" id="ARBA00022806"/>
    </source>
</evidence>
<dbReference type="SMART" id="SM00490">
    <property type="entry name" value="HELICc"/>
    <property type="match status" value="1"/>
</dbReference>
<feature type="region of interest" description="Disordered" evidence="9">
    <location>
        <begin position="1849"/>
        <end position="1888"/>
    </location>
</feature>
<feature type="region of interest" description="Disordered" evidence="9">
    <location>
        <begin position="591"/>
        <end position="610"/>
    </location>
</feature>
<feature type="compositionally biased region" description="Basic residues" evidence="9">
    <location>
        <begin position="1000"/>
        <end position="1010"/>
    </location>
</feature>
<feature type="compositionally biased region" description="Acidic residues" evidence="9">
    <location>
        <begin position="1712"/>
        <end position="1729"/>
    </location>
</feature>
<dbReference type="InterPro" id="IPR027417">
    <property type="entry name" value="P-loop_NTPase"/>
</dbReference>
<dbReference type="InterPro" id="IPR038718">
    <property type="entry name" value="SNF2-like_sf"/>
</dbReference>
<dbReference type="GO" id="GO:0004386">
    <property type="term" value="F:helicase activity"/>
    <property type="evidence" value="ECO:0007669"/>
    <property type="project" value="UniProtKB-KW"/>
</dbReference>
<keyword evidence="5" id="KW-0347">Helicase</keyword>
<gene>
    <name evidence="12" type="ORF">HRR80_009011</name>
</gene>
<dbReference type="Gene3D" id="3.40.50.10810">
    <property type="entry name" value="Tandem AAA-ATPase domain"/>
    <property type="match status" value="1"/>
</dbReference>
<dbReference type="InterPro" id="IPR000330">
    <property type="entry name" value="SNF2_N"/>
</dbReference>
<dbReference type="Gene3D" id="3.40.50.300">
    <property type="entry name" value="P-loop containing nucleotide triphosphate hydrolases"/>
    <property type="match status" value="1"/>
</dbReference>
<dbReference type="SMART" id="SM00487">
    <property type="entry name" value="DEXDc"/>
    <property type="match status" value="1"/>
</dbReference>
<dbReference type="InterPro" id="IPR056026">
    <property type="entry name" value="DUF7607"/>
</dbReference>
<dbReference type="GO" id="GO:0005524">
    <property type="term" value="F:ATP binding"/>
    <property type="evidence" value="ECO:0007669"/>
    <property type="project" value="UniProtKB-KW"/>
</dbReference>
<dbReference type="PANTHER" id="PTHR45797:SF1">
    <property type="entry name" value="HELICASE ARIP4"/>
    <property type="match status" value="1"/>
</dbReference>
<feature type="region of interest" description="Disordered" evidence="9">
    <location>
        <begin position="958"/>
        <end position="1022"/>
    </location>
</feature>
<feature type="domain" description="Helicase ATP-binding" evidence="10">
    <location>
        <begin position="1084"/>
        <end position="1281"/>
    </location>
</feature>
<evidence type="ECO:0000313" key="13">
    <source>
        <dbReference type="Proteomes" id="UP001161757"/>
    </source>
</evidence>
<dbReference type="PANTHER" id="PTHR45797">
    <property type="entry name" value="RAD54-LIKE"/>
    <property type="match status" value="1"/>
</dbReference>
<feature type="region of interest" description="Disordered" evidence="9">
    <location>
        <begin position="113"/>
        <end position="181"/>
    </location>
</feature>
<evidence type="ECO:0000256" key="6">
    <source>
        <dbReference type="ARBA" id="ARBA00022840"/>
    </source>
</evidence>
<evidence type="ECO:0000256" key="7">
    <source>
        <dbReference type="ARBA" id="ARBA00023125"/>
    </source>
</evidence>
<feature type="compositionally biased region" description="Acidic residues" evidence="9">
    <location>
        <begin position="977"/>
        <end position="988"/>
    </location>
</feature>
<feature type="region of interest" description="Disordered" evidence="9">
    <location>
        <begin position="1711"/>
        <end position="1731"/>
    </location>
</feature>
<dbReference type="InterPro" id="IPR044574">
    <property type="entry name" value="ARIP4-like"/>
</dbReference>
<proteinExistence type="inferred from homology"/>
<dbReference type="Proteomes" id="UP001161757">
    <property type="component" value="Unassembled WGS sequence"/>
</dbReference>
<feature type="compositionally biased region" description="Low complexity" evidence="9">
    <location>
        <begin position="1444"/>
        <end position="1459"/>
    </location>
</feature>
<comment type="similarity">
    <text evidence="2">Belongs to the SNF2/RAD54 helicase family.</text>
</comment>
<feature type="region of interest" description="Disordered" evidence="9">
    <location>
        <begin position="1418"/>
        <end position="1472"/>
    </location>
</feature>
<dbReference type="Gene3D" id="1.10.150.50">
    <property type="entry name" value="Transcription Factor, Ets-1"/>
    <property type="match status" value="1"/>
</dbReference>
<dbReference type="EMBL" id="JAJGCB010000030">
    <property type="protein sequence ID" value="KAJ8986884.1"/>
    <property type="molecule type" value="Genomic_DNA"/>
</dbReference>
<dbReference type="Pfam" id="PF24580">
    <property type="entry name" value="DUF7607"/>
    <property type="match status" value="1"/>
</dbReference>
<name>A0AAN6EKP1_EXODE</name>
<feature type="domain" description="Helicase C-terminal" evidence="11">
    <location>
        <begin position="1507"/>
        <end position="1669"/>
    </location>
</feature>
<protein>
    <recommendedName>
        <fullName evidence="14">SNF2 family helicase/ATPase</fullName>
    </recommendedName>
</protein>
<dbReference type="InterPro" id="IPR001650">
    <property type="entry name" value="Helicase_C-like"/>
</dbReference>
<feature type="compositionally biased region" description="Polar residues" evidence="9">
    <location>
        <begin position="1867"/>
        <end position="1878"/>
    </location>
</feature>
<feature type="region of interest" description="Disordered" evidence="9">
    <location>
        <begin position="643"/>
        <end position="770"/>
    </location>
</feature>
<dbReference type="SUPFAM" id="SSF52540">
    <property type="entry name" value="P-loop containing nucleoside triphosphate hydrolases"/>
    <property type="match status" value="2"/>
</dbReference>
<organism evidence="12 13">
    <name type="scientific">Exophiala dermatitidis</name>
    <name type="common">Black yeast-like fungus</name>
    <name type="synonym">Wangiella dermatitidis</name>
    <dbReference type="NCBI Taxonomy" id="5970"/>
    <lineage>
        <taxon>Eukaryota</taxon>
        <taxon>Fungi</taxon>
        <taxon>Dikarya</taxon>
        <taxon>Ascomycota</taxon>
        <taxon>Pezizomycotina</taxon>
        <taxon>Eurotiomycetes</taxon>
        <taxon>Chaetothyriomycetidae</taxon>
        <taxon>Chaetothyriales</taxon>
        <taxon>Herpotrichiellaceae</taxon>
        <taxon>Exophiala</taxon>
    </lineage>
</organism>
<feature type="compositionally biased region" description="Polar residues" evidence="9">
    <location>
        <begin position="647"/>
        <end position="659"/>
    </location>
</feature>
<feature type="compositionally biased region" description="Acidic residues" evidence="9">
    <location>
        <begin position="595"/>
        <end position="610"/>
    </location>
</feature>
<keyword evidence="3" id="KW-0547">Nucleotide-binding</keyword>
<evidence type="ECO:0008006" key="14">
    <source>
        <dbReference type="Google" id="ProtNLM"/>
    </source>
</evidence>
<evidence type="ECO:0000256" key="8">
    <source>
        <dbReference type="ARBA" id="ARBA00023242"/>
    </source>
</evidence>
<evidence type="ECO:0000256" key="1">
    <source>
        <dbReference type="ARBA" id="ARBA00004123"/>
    </source>
</evidence>
<feature type="compositionally biased region" description="Acidic residues" evidence="9">
    <location>
        <begin position="680"/>
        <end position="691"/>
    </location>
</feature>
<keyword evidence="6" id="KW-0067">ATP-binding</keyword>
<dbReference type="InterPro" id="IPR014001">
    <property type="entry name" value="Helicase_ATP-bd"/>
</dbReference>
<keyword evidence="8" id="KW-0539">Nucleus</keyword>
<dbReference type="Pfam" id="PF00271">
    <property type="entry name" value="Helicase_C"/>
    <property type="match status" value="1"/>
</dbReference>
<comment type="caution">
    <text evidence="12">The sequence shown here is derived from an EMBL/GenBank/DDBJ whole genome shotgun (WGS) entry which is preliminary data.</text>
</comment>
<dbReference type="GO" id="GO:0016887">
    <property type="term" value="F:ATP hydrolysis activity"/>
    <property type="evidence" value="ECO:0007669"/>
    <property type="project" value="InterPro"/>
</dbReference>
<dbReference type="InterPro" id="IPR013761">
    <property type="entry name" value="SAM/pointed_sf"/>
</dbReference>
<dbReference type="PROSITE" id="PS51194">
    <property type="entry name" value="HELICASE_CTER"/>
    <property type="match status" value="1"/>
</dbReference>
<evidence type="ECO:0000256" key="2">
    <source>
        <dbReference type="ARBA" id="ARBA00007025"/>
    </source>
</evidence>
<dbReference type="GO" id="GO:0005634">
    <property type="term" value="C:nucleus"/>
    <property type="evidence" value="ECO:0007669"/>
    <property type="project" value="UniProtKB-SubCell"/>
</dbReference>
<evidence type="ECO:0000259" key="10">
    <source>
        <dbReference type="PROSITE" id="PS51192"/>
    </source>
</evidence>
<feature type="compositionally biased region" description="Basic and acidic residues" evidence="9">
    <location>
        <begin position="728"/>
        <end position="744"/>
    </location>
</feature>
<dbReference type="GO" id="GO:0003677">
    <property type="term" value="F:DNA binding"/>
    <property type="evidence" value="ECO:0007669"/>
    <property type="project" value="UniProtKB-KW"/>
</dbReference>
<evidence type="ECO:0000256" key="9">
    <source>
        <dbReference type="SAM" id="MobiDB-lite"/>
    </source>
</evidence>
<dbReference type="CDD" id="cd18007">
    <property type="entry name" value="DEXHc_ATRX-like"/>
    <property type="match status" value="1"/>
</dbReference>
<dbReference type="CDD" id="cd18793">
    <property type="entry name" value="SF2_C_SNF"/>
    <property type="match status" value="1"/>
</dbReference>
<dbReference type="InterPro" id="IPR049730">
    <property type="entry name" value="SNF2/RAD54-like_C"/>
</dbReference>
<feature type="compositionally biased region" description="Basic and acidic residues" evidence="9">
    <location>
        <begin position="1418"/>
        <end position="1433"/>
    </location>
</feature>
<evidence type="ECO:0000256" key="4">
    <source>
        <dbReference type="ARBA" id="ARBA00022801"/>
    </source>
</evidence>
<reference evidence="12" key="1">
    <citation type="submission" date="2023-01" db="EMBL/GenBank/DDBJ databases">
        <title>Exophiala dermititidis isolated from Cystic Fibrosis Patient.</title>
        <authorList>
            <person name="Kurbessoian T."/>
            <person name="Crocker A."/>
            <person name="Murante D."/>
            <person name="Hogan D.A."/>
            <person name="Stajich J.E."/>
        </authorList>
    </citation>
    <scope>NUCLEOTIDE SEQUENCE</scope>
    <source>
        <strain evidence="12">Ex8</strain>
    </source>
</reference>